<evidence type="ECO:0000313" key="2">
    <source>
        <dbReference type="Proteomes" id="UP000053070"/>
    </source>
</evidence>
<proteinExistence type="predicted"/>
<accession>A0A0G9MKY6</accession>
<protein>
    <submittedName>
        <fullName evidence="1">Uncharacterized protein</fullName>
    </submittedName>
</protein>
<dbReference type="AlphaFoldDB" id="A0A0G9MKY6"/>
<dbReference type="PATRIC" id="fig|502682.8.peg.1423"/>
<name>A0A0G9MKY6_9SPHN</name>
<gene>
    <name evidence="1" type="ORF">AAW01_06985</name>
</gene>
<comment type="caution">
    <text evidence="1">The sequence shown here is derived from an EMBL/GenBank/DDBJ whole genome shotgun (WGS) entry which is preliminary data.</text>
</comment>
<keyword evidence="2" id="KW-1185">Reference proteome</keyword>
<evidence type="ECO:0000313" key="1">
    <source>
        <dbReference type="EMBL" id="KLE31347.1"/>
    </source>
</evidence>
<dbReference type="EMBL" id="LBHC01000002">
    <property type="protein sequence ID" value="KLE31347.1"/>
    <property type="molecule type" value="Genomic_DNA"/>
</dbReference>
<dbReference type="STRING" id="502682.BMF35_a0395"/>
<sequence>MSYLAIILIVLLGLMLTVQAKKRSDPRQQRIWRISGIICMVIALVIAVTDAVVDVLDHGESELAPRGIPVDADEP</sequence>
<organism evidence="1 2">
    <name type="scientific">Aurantiacibacter gangjinensis</name>
    <dbReference type="NCBI Taxonomy" id="502682"/>
    <lineage>
        <taxon>Bacteria</taxon>
        <taxon>Pseudomonadati</taxon>
        <taxon>Pseudomonadota</taxon>
        <taxon>Alphaproteobacteria</taxon>
        <taxon>Sphingomonadales</taxon>
        <taxon>Erythrobacteraceae</taxon>
        <taxon>Aurantiacibacter</taxon>
    </lineage>
</organism>
<reference evidence="1 2" key="1">
    <citation type="submission" date="2015-04" db="EMBL/GenBank/DDBJ databases">
        <title>The draft genome sequence of Erythrobacr gangjinensis K7-2.</title>
        <authorList>
            <person name="Zhuang L."/>
            <person name="Liu Y."/>
            <person name="Shao Z."/>
        </authorList>
    </citation>
    <scope>NUCLEOTIDE SEQUENCE [LARGE SCALE GENOMIC DNA]</scope>
    <source>
        <strain evidence="1 2">K7-2</strain>
    </source>
</reference>
<dbReference type="Proteomes" id="UP000053070">
    <property type="component" value="Unassembled WGS sequence"/>
</dbReference>
<dbReference type="KEGG" id="egn:BMF35_a0395"/>
<dbReference type="RefSeq" id="WP_047006699.1">
    <property type="nucleotide sequence ID" value="NZ_CP018097.1"/>
</dbReference>